<protein>
    <submittedName>
        <fullName evidence="2">Thioesterase domain containing protein</fullName>
    </submittedName>
</protein>
<proteinExistence type="predicted"/>
<accession>A0A162IX94</accession>
<keyword evidence="3" id="KW-1185">Reference proteome</keyword>
<evidence type="ECO:0000313" key="2">
    <source>
        <dbReference type="EMBL" id="KZZ99722.1"/>
    </source>
</evidence>
<dbReference type="STRING" id="1081109.A0A162IX94"/>
<reference evidence="2 3" key="1">
    <citation type="journal article" date="2016" name="Genome Biol. Evol.">
        <title>Divergent and convergent evolution of fungal pathogenicity.</title>
        <authorList>
            <person name="Shang Y."/>
            <person name="Xiao G."/>
            <person name="Zheng P."/>
            <person name="Cen K."/>
            <person name="Zhan S."/>
            <person name="Wang C."/>
        </authorList>
    </citation>
    <scope>NUCLEOTIDE SEQUENCE [LARGE SCALE GENOMIC DNA]</scope>
    <source>
        <strain evidence="2 3">RCEF 2490</strain>
    </source>
</reference>
<evidence type="ECO:0000313" key="3">
    <source>
        <dbReference type="Proteomes" id="UP000078544"/>
    </source>
</evidence>
<dbReference type="InterPro" id="IPR029058">
    <property type="entry name" value="AB_hydrolase_fold"/>
</dbReference>
<evidence type="ECO:0000259" key="1">
    <source>
        <dbReference type="Pfam" id="PF00975"/>
    </source>
</evidence>
<dbReference type="Gene3D" id="3.40.50.1820">
    <property type="entry name" value="alpha/beta hydrolase"/>
    <property type="match status" value="1"/>
</dbReference>
<dbReference type="AlphaFoldDB" id="A0A162IX94"/>
<dbReference type="Proteomes" id="UP000078544">
    <property type="component" value="Unassembled WGS sequence"/>
</dbReference>
<name>A0A162IX94_9HYPO</name>
<dbReference type="SUPFAM" id="SSF53474">
    <property type="entry name" value="alpha/beta-Hydrolases"/>
    <property type="match status" value="1"/>
</dbReference>
<dbReference type="EMBL" id="AZGY01000003">
    <property type="protein sequence ID" value="KZZ99722.1"/>
    <property type="molecule type" value="Genomic_DNA"/>
</dbReference>
<feature type="domain" description="Thioesterase" evidence="1">
    <location>
        <begin position="26"/>
        <end position="140"/>
    </location>
</feature>
<dbReference type="Pfam" id="PF00975">
    <property type="entry name" value="Thioesterase"/>
    <property type="match status" value="1"/>
</dbReference>
<dbReference type="InterPro" id="IPR001031">
    <property type="entry name" value="Thioesterase"/>
</dbReference>
<gene>
    <name evidence="2" type="ORF">AAL_02294</name>
</gene>
<comment type="caution">
    <text evidence="2">The sequence shown here is derived from an EMBL/GenBank/DDBJ whole genome shotgun (WGS) entry which is preliminary data.</text>
</comment>
<dbReference type="OrthoDB" id="10253869at2759"/>
<organism evidence="2 3">
    <name type="scientific">Moelleriella libera RCEF 2490</name>
    <dbReference type="NCBI Taxonomy" id="1081109"/>
    <lineage>
        <taxon>Eukaryota</taxon>
        <taxon>Fungi</taxon>
        <taxon>Dikarya</taxon>
        <taxon>Ascomycota</taxon>
        <taxon>Pezizomycotina</taxon>
        <taxon>Sordariomycetes</taxon>
        <taxon>Hypocreomycetidae</taxon>
        <taxon>Hypocreales</taxon>
        <taxon>Clavicipitaceae</taxon>
        <taxon>Moelleriella</taxon>
    </lineage>
</organism>
<sequence>MLPEHVELVQHEDWRYPDMASKSVTPIFLIHDGGGTTFAYHCLESLKRLTYGIRNPRFSSGAHFAGGLAEMGSLYAQWIQQTVSSPVFPKHKGRDGRISILLGGWSLGGLLSLEVAKRLADDRNIHVAGIIMVDSIYPGSIKSLVKLEEITAPPEEGLSKNQVLSQRCMTEARRMVFEWQMPVWDGVHADKRPRAILLRATEPVPQDLNPFHGLDSYRDEKMLGWEDYDANMFDAILDVEGHHFDLFSFARVEATTAVIKRALQKLQGSEKSRRCERWTNGLTSCWPPLRA</sequence>